<reference evidence="1 2" key="1">
    <citation type="journal article" date="2019" name="bioRxiv">
        <title>Genomics, evolutionary history and diagnostics of the Alternaria alternata species group including apple and Asian pear pathotypes.</title>
        <authorList>
            <person name="Armitage A.D."/>
            <person name="Cockerton H.M."/>
            <person name="Sreenivasaprasad S."/>
            <person name="Woodhall J.W."/>
            <person name="Lane C.R."/>
            <person name="Harrison R.J."/>
            <person name="Clarkson J.P."/>
        </authorList>
    </citation>
    <scope>NUCLEOTIDE SEQUENCE [LARGE SCALE GENOMIC DNA]</scope>
    <source>
        <strain evidence="1 2">FERA 650</strain>
    </source>
</reference>
<protein>
    <submittedName>
        <fullName evidence="1">Uncharacterized protein</fullName>
    </submittedName>
</protein>
<dbReference type="Proteomes" id="UP000293547">
    <property type="component" value="Unassembled WGS sequence"/>
</dbReference>
<organism evidence="1 2">
    <name type="scientific">Alternaria gaisen</name>
    <dbReference type="NCBI Taxonomy" id="167740"/>
    <lineage>
        <taxon>Eukaryota</taxon>
        <taxon>Fungi</taxon>
        <taxon>Dikarya</taxon>
        <taxon>Ascomycota</taxon>
        <taxon>Pezizomycotina</taxon>
        <taxon>Dothideomycetes</taxon>
        <taxon>Pleosporomycetidae</taxon>
        <taxon>Pleosporales</taxon>
        <taxon>Pleosporineae</taxon>
        <taxon>Pleosporaceae</taxon>
        <taxon>Alternaria</taxon>
        <taxon>Alternaria sect. Alternaria</taxon>
    </lineage>
</organism>
<keyword evidence="2" id="KW-1185">Reference proteome</keyword>
<proteinExistence type="predicted"/>
<gene>
    <name evidence="1" type="ORF">AG0111_0g9311</name>
</gene>
<sequence length="68" mass="7929">MRKADVKLSIRFRRKRSITCRQKYVPSNIFTFAPPAQSAEEKGVSERMIILTSIFPSKSPLRWKTQSE</sequence>
<name>A0ACB6FEM2_9PLEO</name>
<evidence type="ECO:0000313" key="1">
    <source>
        <dbReference type="EMBL" id="KAB2102852.1"/>
    </source>
</evidence>
<comment type="caution">
    <text evidence="1">The sequence shown here is derived from an EMBL/GenBank/DDBJ whole genome shotgun (WGS) entry which is preliminary data.</text>
</comment>
<dbReference type="EMBL" id="PDWZ02000009">
    <property type="protein sequence ID" value="KAB2102852.1"/>
    <property type="molecule type" value="Genomic_DNA"/>
</dbReference>
<accession>A0ACB6FEM2</accession>
<evidence type="ECO:0000313" key="2">
    <source>
        <dbReference type="Proteomes" id="UP000293547"/>
    </source>
</evidence>